<organism evidence="5 6">
    <name type="scientific">Polystyrenella longa</name>
    <dbReference type="NCBI Taxonomy" id="2528007"/>
    <lineage>
        <taxon>Bacteria</taxon>
        <taxon>Pseudomonadati</taxon>
        <taxon>Planctomycetota</taxon>
        <taxon>Planctomycetia</taxon>
        <taxon>Planctomycetales</taxon>
        <taxon>Planctomycetaceae</taxon>
        <taxon>Polystyrenella</taxon>
    </lineage>
</organism>
<sequence>MVQTPDKRNGTPEDVSDFLDSQLTFDFRSNLVHTSKTIKEFRPMKGEAIGLIETKGLVAQMEAADAMLKAANVQLVKQINIGGAFITTVIKGDVGSVRAAVDAGAAAASQCGELVSAHMIPRPEANLIEKFIG</sequence>
<evidence type="ECO:0000313" key="5">
    <source>
        <dbReference type="EMBL" id="QDU78871.1"/>
    </source>
</evidence>
<accession>A0A518CI30</accession>
<dbReference type="Pfam" id="PF00936">
    <property type="entry name" value="BMC"/>
    <property type="match status" value="1"/>
</dbReference>
<dbReference type="PANTHER" id="PTHR33941">
    <property type="entry name" value="PROPANEDIOL UTILIZATION PROTEIN PDUA"/>
    <property type="match status" value="1"/>
</dbReference>
<evidence type="ECO:0000256" key="3">
    <source>
        <dbReference type="PROSITE-ProRule" id="PRU01278"/>
    </source>
</evidence>
<dbReference type="PANTHER" id="PTHR33941:SF11">
    <property type="entry name" value="BACTERIAL MICROCOMPARTMENT SHELL PROTEIN PDUJ"/>
    <property type="match status" value="1"/>
</dbReference>
<dbReference type="Gene3D" id="3.30.70.1710">
    <property type="match status" value="1"/>
</dbReference>
<dbReference type="KEGG" id="plon:Pla110_05750"/>
<dbReference type="InterPro" id="IPR044872">
    <property type="entry name" value="CcmK/CsoS1_BMC"/>
</dbReference>
<dbReference type="SMART" id="SM00877">
    <property type="entry name" value="BMC"/>
    <property type="match status" value="1"/>
</dbReference>
<dbReference type="AlphaFoldDB" id="A0A518CI30"/>
<evidence type="ECO:0000313" key="6">
    <source>
        <dbReference type="Proteomes" id="UP000317178"/>
    </source>
</evidence>
<evidence type="ECO:0000256" key="2">
    <source>
        <dbReference type="ARBA" id="ARBA00024446"/>
    </source>
</evidence>
<dbReference type="GO" id="GO:0031469">
    <property type="term" value="C:bacterial microcompartment"/>
    <property type="evidence" value="ECO:0007669"/>
    <property type="project" value="UniProtKB-SubCell"/>
</dbReference>
<dbReference type="EMBL" id="CP036281">
    <property type="protein sequence ID" value="QDU78871.1"/>
    <property type="molecule type" value="Genomic_DNA"/>
</dbReference>
<comment type="subcellular location">
    <subcellularLocation>
        <location evidence="1">Bacterial microcompartment</location>
    </subcellularLocation>
</comment>
<dbReference type="Proteomes" id="UP000317178">
    <property type="component" value="Chromosome"/>
</dbReference>
<dbReference type="InterPro" id="IPR000249">
    <property type="entry name" value="BMC_dom"/>
</dbReference>
<proteinExistence type="inferred from homology"/>
<keyword evidence="6" id="KW-1185">Reference proteome</keyword>
<gene>
    <name evidence="5" type="primary">eutM</name>
    <name evidence="5" type="ORF">Pla110_05750</name>
</gene>
<keyword evidence="2" id="KW-1283">Bacterial microcompartment</keyword>
<protein>
    <submittedName>
        <fullName evidence="5">Ethanolamine utilization protein EutM</fullName>
    </submittedName>
</protein>
<comment type="similarity">
    <text evidence="3">Belongs to the bacterial microcompartments protein family.</text>
</comment>
<dbReference type="PROSITE" id="PS51930">
    <property type="entry name" value="BMC_2"/>
    <property type="match status" value="1"/>
</dbReference>
<dbReference type="InterPro" id="IPR037233">
    <property type="entry name" value="CcmK-like_sf"/>
</dbReference>
<feature type="domain" description="BMC" evidence="4">
    <location>
        <begin position="48"/>
        <end position="132"/>
    </location>
</feature>
<dbReference type="InterPro" id="IPR050575">
    <property type="entry name" value="BMC_shell"/>
</dbReference>
<dbReference type="SUPFAM" id="SSF143414">
    <property type="entry name" value="CcmK-like"/>
    <property type="match status" value="1"/>
</dbReference>
<dbReference type="CDD" id="cd07045">
    <property type="entry name" value="BMC_CcmK_like"/>
    <property type="match status" value="1"/>
</dbReference>
<name>A0A518CI30_9PLAN</name>
<reference evidence="5 6" key="1">
    <citation type="submission" date="2019-02" db="EMBL/GenBank/DDBJ databases">
        <title>Deep-cultivation of Planctomycetes and their phenomic and genomic characterization uncovers novel biology.</title>
        <authorList>
            <person name="Wiegand S."/>
            <person name="Jogler M."/>
            <person name="Boedeker C."/>
            <person name="Pinto D."/>
            <person name="Vollmers J."/>
            <person name="Rivas-Marin E."/>
            <person name="Kohn T."/>
            <person name="Peeters S.H."/>
            <person name="Heuer A."/>
            <person name="Rast P."/>
            <person name="Oberbeckmann S."/>
            <person name="Bunk B."/>
            <person name="Jeske O."/>
            <person name="Meyerdierks A."/>
            <person name="Storesund J.E."/>
            <person name="Kallscheuer N."/>
            <person name="Luecker S."/>
            <person name="Lage O.M."/>
            <person name="Pohl T."/>
            <person name="Merkel B.J."/>
            <person name="Hornburger P."/>
            <person name="Mueller R.-W."/>
            <person name="Bruemmer F."/>
            <person name="Labrenz M."/>
            <person name="Spormann A.M."/>
            <person name="Op den Camp H."/>
            <person name="Overmann J."/>
            <person name="Amann R."/>
            <person name="Jetten M.S.M."/>
            <person name="Mascher T."/>
            <person name="Medema M.H."/>
            <person name="Devos D.P."/>
            <person name="Kaster A.-K."/>
            <person name="Ovreas L."/>
            <person name="Rohde M."/>
            <person name="Galperin M.Y."/>
            <person name="Jogler C."/>
        </authorList>
    </citation>
    <scope>NUCLEOTIDE SEQUENCE [LARGE SCALE GENOMIC DNA]</scope>
    <source>
        <strain evidence="5 6">Pla110</strain>
    </source>
</reference>
<evidence type="ECO:0000259" key="4">
    <source>
        <dbReference type="PROSITE" id="PS51930"/>
    </source>
</evidence>
<evidence type="ECO:0000256" key="1">
    <source>
        <dbReference type="ARBA" id="ARBA00024322"/>
    </source>
</evidence>